<evidence type="ECO:0000313" key="1">
    <source>
        <dbReference type="EMBL" id="QZH65925.1"/>
    </source>
</evidence>
<gene>
    <name evidence="1" type="ORF">K6L26_28940</name>
</gene>
<protein>
    <submittedName>
        <fullName evidence="1">Acyl-CoA dehydrogenase family protein</fullName>
    </submittedName>
</protein>
<organism evidence="1 2">
    <name type="scientific">Mycolicibacterium farcinogenes</name>
    <name type="common">Mycobacterium farcinogenes</name>
    <dbReference type="NCBI Taxonomy" id="1802"/>
    <lineage>
        <taxon>Bacteria</taxon>
        <taxon>Bacillati</taxon>
        <taxon>Actinomycetota</taxon>
        <taxon>Actinomycetes</taxon>
        <taxon>Mycobacteriales</taxon>
        <taxon>Mycobacteriaceae</taxon>
        <taxon>Mycolicibacterium</taxon>
    </lineage>
</organism>
<dbReference type="Proteomes" id="UP000825598">
    <property type="component" value="Chromosome"/>
</dbReference>
<evidence type="ECO:0000313" key="2">
    <source>
        <dbReference type="Proteomes" id="UP000825598"/>
    </source>
</evidence>
<dbReference type="EMBL" id="CP081673">
    <property type="protein sequence ID" value="QZH65925.1"/>
    <property type="molecule type" value="Genomic_DNA"/>
</dbReference>
<name>A0ACD1FG09_MYCFR</name>
<keyword evidence="2" id="KW-1185">Reference proteome</keyword>
<proteinExistence type="predicted"/>
<sequence>MDFSYVELSEEDVAFRGELRTFLALVVTDEVIERDRATGENFDEAVHLALGKAGYLAGDYLDEADGGFSAIRRRIWELEIGRAHTPWFHWGTTAMVAHTMEKFASPELLDEVLPGVLDGGLRLCLGYTEPEGGSDVATCKTRAVRDGDSWVINGSKMFTSNAHNAQYVFLLTNTEPAAPKHKSLTMFLVPLDSAGVEIQPIRTVDGDRTNITYYSDVRVSDRYRVGEVNGGWTVLRGALELEHGTFERETRGLQKLATMTEHITLMAEAVDRVAAVAPDDAAARYRLGRGIARLEAALSSPDMYGRVAIAQTMREVSPDLMDIVGSAGALPVGTAGAADDGGAEYIFRLAGPTGIYGGTLEVFRNMIAQQALGLGRPSYAPAK</sequence>
<reference evidence="1" key="1">
    <citation type="submission" date="2021-07" db="EMBL/GenBank/DDBJ databases">
        <title>Complete Genome Sequences of Mycobacterium farcinogenes Isolated from Clinical Specimens from Patients in Thailand.</title>
        <authorList>
            <person name="Sodsai P."/>
        </authorList>
    </citation>
    <scope>NUCLEOTIDE SEQUENCE</scope>
    <source>
        <strain evidence="1">BKK/CU-MFGFA-001</strain>
    </source>
</reference>
<accession>A0ACD1FG09</accession>